<name>A0A834IR52_RHYFE</name>
<dbReference type="PANTHER" id="PTHR31649:SF10">
    <property type="entry name" value="IP19903P-RELATED"/>
    <property type="match status" value="1"/>
</dbReference>
<dbReference type="Pfam" id="PF11901">
    <property type="entry name" value="DM9"/>
    <property type="match status" value="1"/>
</dbReference>
<accession>A0A834IR52</accession>
<evidence type="ECO:0000313" key="2">
    <source>
        <dbReference type="Proteomes" id="UP000625711"/>
    </source>
</evidence>
<comment type="caution">
    <text evidence="1">The sequence shown here is derived from an EMBL/GenBank/DDBJ whole genome shotgun (WGS) entry which is preliminary data.</text>
</comment>
<evidence type="ECO:0000313" key="1">
    <source>
        <dbReference type="EMBL" id="KAF7282143.1"/>
    </source>
</evidence>
<sequence length="146" mass="16004">MSGYYWAETTVHGPFPTSAVYGGHDSDGNTIYVGRAFVQGDWIPAKIIPGRKCAYAAYAGREIPTSTYQVLCEERFEWVSSSDGQVPPDAVIGGKTSSGENLYIGRAPYSGSITVGKVHPSHRTCYISYGGREISVKNYEVLVRRR</sequence>
<organism evidence="1 2">
    <name type="scientific">Rhynchophorus ferrugineus</name>
    <name type="common">Red palm weevil</name>
    <name type="synonym">Curculio ferrugineus</name>
    <dbReference type="NCBI Taxonomy" id="354439"/>
    <lineage>
        <taxon>Eukaryota</taxon>
        <taxon>Metazoa</taxon>
        <taxon>Ecdysozoa</taxon>
        <taxon>Arthropoda</taxon>
        <taxon>Hexapoda</taxon>
        <taxon>Insecta</taxon>
        <taxon>Pterygota</taxon>
        <taxon>Neoptera</taxon>
        <taxon>Endopterygota</taxon>
        <taxon>Coleoptera</taxon>
        <taxon>Polyphaga</taxon>
        <taxon>Cucujiformia</taxon>
        <taxon>Curculionidae</taxon>
        <taxon>Dryophthorinae</taxon>
        <taxon>Rhynchophorus</taxon>
    </lineage>
</organism>
<gene>
    <name evidence="1" type="ORF">GWI33_003110</name>
</gene>
<keyword evidence="2" id="KW-1185">Reference proteome</keyword>
<dbReference type="EMBL" id="JAACXV010000186">
    <property type="protein sequence ID" value="KAF7282143.1"/>
    <property type="molecule type" value="Genomic_DNA"/>
</dbReference>
<dbReference type="PANTHER" id="PTHR31649">
    <property type="entry name" value="AGAP009604-PA"/>
    <property type="match status" value="1"/>
</dbReference>
<dbReference type="OrthoDB" id="1925699at2759"/>
<dbReference type="SMART" id="SM00696">
    <property type="entry name" value="DM9"/>
    <property type="match status" value="2"/>
</dbReference>
<dbReference type="InterPro" id="IPR006616">
    <property type="entry name" value="DM9_repeat"/>
</dbReference>
<protein>
    <recommendedName>
        <fullName evidence="3">Farnesoic acid o-methyltransferase-like protein</fullName>
    </recommendedName>
</protein>
<dbReference type="AlphaFoldDB" id="A0A834IR52"/>
<reference evidence="1" key="1">
    <citation type="submission" date="2020-08" db="EMBL/GenBank/DDBJ databases">
        <title>Genome sequencing and assembly of the red palm weevil Rhynchophorus ferrugineus.</title>
        <authorList>
            <person name="Dias G.B."/>
            <person name="Bergman C.M."/>
            <person name="Manee M."/>
        </authorList>
    </citation>
    <scope>NUCLEOTIDE SEQUENCE</scope>
    <source>
        <strain evidence="1">AA-2017</strain>
        <tissue evidence="1">Whole larva</tissue>
    </source>
</reference>
<evidence type="ECO:0008006" key="3">
    <source>
        <dbReference type="Google" id="ProtNLM"/>
    </source>
</evidence>
<dbReference type="Proteomes" id="UP000625711">
    <property type="component" value="Unassembled WGS sequence"/>
</dbReference>
<proteinExistence type="predicted"/>